<evidence type="ECO:0000256" key="1">
    <source>
        <dbReference type="SAM" id="MobiDB-lite"/>
    </source>
</evidence>
<evidence type="ECO:0000313" key="3">
    <source>
        <dbReference type="Proteomes" id="UP001215598"/>
    </source>
</evidence>
<proteinExistence type="predicted"/>
<keyword evidence="3" id="KW-1185">Reference proteome</keyword>
<name>A0AAD7J9E9_9AGAR</name>
<comment type="caution">
    <text evidence="2">The sequence shown here is derived from an EMBL/GenBank/DDBJ whole genome shotgun (WGS) entry which is preliminary data.</text>
</comment>
<organism evidence="2 3">
    <name type="scientific">Mycena metata</name>
    <dbReference type="NCBI Taxonomy" id="1033252"/>
    <lineage>
        <taxon>Eukaryota</taxon>
        <taxon>Fungi</taxon>
        <taxon>Dikarya</taxon>
        <taxon>Basidiomycota</taxon>
        <taxon>Agaricomycotina</taxon>
        <taxon>Agaricomycetes</taxon>
        <taxon>Agaricomycetidae</taxon>
        <taxon>Agaricales</taxon>
        <taxon>Marasmiineae</taxon>
        <taxon>Mycenaceae</taxon>
        <taxon>Mycena</taxon>
    </lineage>
</organism>
<dbReference type="Proteomes" id="UP001215598">
    <property type="component" value="Unassembled WGS sequence"/>
</dbReference>
<protein>
    <submittedName>
        <fullName evidence="2">Uncharacterized protein</fullName>
    </submittedName>
</protein>
<dbReference type="AlphaFoldDB" id="A0AAD7J9E9"/>
<dbReference type="EMBL" id="JARKIB010000043">
    <property type="protein sequence ID" value="KAJ7757899.1"/>
    <property type="molecule type" value="Genomic_DNA"/>
</dbReference>
<evidence type="ECO:0000313" key="2">
    <source>
        <dbReference type="EMBL" id="KAJ7757899.1"/>
    </source>
</evidence>
<gene>
    <name evidence="2" type="ORF">B0H16DRAFT_1457466</name>
</gene>
<sequence length="237" mass="26325">MSRKRRPSDSRFSLVAGPRKKDIRRPLACDTGFVNGVFPKNPTMSRNRGLVVAADFGNQRYNLAFQQLRTLSRALRVPRSLYLDQEHDRLTHYSRKGKGEGREKAHLRLLDLAEDGAKGLSRARCAVRPLGPRGSFVRRSKFAKRIENKERIFGAHGADLGIVRALLVLGNEEIGARLVVMRSDAPGCDGSPLSPRRPKSSTASMEDIVEENTGGESDMRPAQGAEDQQKNPQAKRP</sequence>
<reference evidence="2" key="1">
    <citation type="submission" date="2023-03" db="EMBL/GenBank/DDBJ databases">
        <title>Massive genome expansion in bonnet fungi (Mycena s.s.) driven by repeated elements and novel gene families across ecological guilds.</title>
        <authorList>
            <consortium name="Lawrence Berkeley National Laboratory"/>
            <person name="Harder C.B."/>
            <person name="Miyauchi S."/>
            <person name="Viragh M."/>
            <person name="Kuo A."/>
            <person name="Thoen E."/>
            <person name="Andreopoulos B."/>
            <person name="Lu D."/>
            <person name="Skrede I."/>
            <person name="Drula E."/>
            <person name="Henrissat B."/>
            <person name="Morin E."/>
            <person name="Kohler A."/>
            <person name="Barry K."/>
            <person name="LaButti K."/>
            <person name="Morin E."/>
            <person name="Salamov A."/>
            <person name="Lipzen A."/>
            <person name="Mereny Z."/>
            <person name="Hegedus B."/>
            <person name="Baldrian P."/>
            <person name="Stursova M."/>
            <person name="Weitz H."/>
            <person name="Taylor A."/>
            <person name="Grigoriev I.V."/>
            <person name="Nagy L.G."/>
            <person name="Martin F."/>
            <person name="Kauserud H."/>
        </authorList>
    </citation>
    <scope>NUCLEOTIDE SEQUENCE</scope>
    <source>
        <strain evidence="2">CBHHK182m</strain>
    </source>
</reference>
<accession>A0AAD7J9E9</accession>
<feature type="region of interest" description="Disordered" evidence="1">
    <location>
        <begin position="183"/>
        <end position="237"/>
    </location>
</feature>